<protein>
    <submittedName>
        <fullName evidence="1">Uncharacterized protein</fullName>
    </submittedName>
</protein>
<dbReference type="AlphaFoldDB" id="C6BS24"/>
<accession>C6BS24</accession>
<evidence type="ECO:0000313" key="1">
    <source>
        <dbReference type="EMBL" id="ACS81407.1"/>
    </source>
</evidence>
<dbReference type="OrthoDB" id="5452892at2"/>
<evidence type="ECO:0000313" key="2">
    <source>
        <dbReference type="Proteomes" id="UP000002601"/>
    </source>
</evidence>
<dbReference type="EMBL" id="CP001649">
    <property type="protein sequence ID" value="ACS81407.1"/>
    <property type="molecule type" value="Genomic_DNA"/>
</dbReference>
<gene>
    <name evidence="1" type="ordered locus">Desal_3357</name>
</gene>
<dbReference type="KEGG" id="dsa:Desal_3357"/>
<reference evidence="1 2" key="1">
    <citation type="submission" date="2009-06" db="EMBL/GenBank/DDBJ databases">
        <title>Complete sequence of Desulfovibrio salexigens DSM 2638.</title>
        <authorList>
            <consortium name="US DOE Joint Genome Institute"/>
            <person name="Lucas S."/>
            <person name="Copeland A."/>
            <person name="Lapidus A."/>
            <person name="Glavina del Rio T."/>
            <person name="Tice H."/>
            <person name="Bruce D."/>
            <person name="Goodwin L."/>
            <person name="Pitluck S."/>
            <person name="Munk A.C."/>
            <person name="Brettin T."/>
            <person name="Detter J.C."/>
            <person name="Han C."/>
            <person name="Tapia R."/>
            <person name="Larimer F."/>
            <person name="Land M."/>
            <person name="Hauser L."/>
            <person name="Kyrpides N."/>
            <person name="Anderson I."/>
            <person name="Wall J.D."/>
            <person name="Arkin A.P."/>
            <person name="Dehal P."/>
            <person name="Chivian D."/>
            <person name="Giles B."/>
            <person name="Hazen T.C."/>
        </authorList>
    </citation>
    <scope>NUCLEOTIDE SEQUENCE [LARGE SCALE GENOMIC DNA]</scope>
    <source>
        <strain evidence="2">ATCC 14822 / DSM 2638 / NCIMB 8403 / VKM B-1763</strain>
    </source>
</reference>
<dbReference type="HOGENOM" id="CLU_942423_0_0_7"/>
<dbReference type="RefSeq" id="WP_015853223.1">
    <property type="nucleotide sequence ID" value="NC_012881.1"/>
</dbReference>
<dbReference type="eggNOG" id="ENOG50335J3">
    <property type="taxonomic scope" value="Bacteria"/>
</dbReference>
<keyword evidence="2" id="KW-1185">Reference proteome</keyword>
<proteinExistence type="predicted"/>
<organism evidence="1 2">
    <name type="scientific">Maridesulfovibrio salexigens (strain ATCC 14822 / DSM 2638 / NCIMB 8403 / VKM B-1763)</name>
    <name type="common">Desulfovibrio salexigens</name>
    <dbReference type="NCBI Taxonomy" id="526222"/>
    <lineage>
        <taxon>Bacteria</taxon>
        <taxon>Pseudomonadati</taxon>
        <taxon>Thermodesulfobacteriota</taxon>
        <taxon>Desulfovibrionia</taxon>
        <taxon>Desulfovibrionales</taxon>
        <taxon>Desulfovibrionaceae</taxon>
        <taxon>Maridesulfovibrio</taxon>
    </lineage>
</organism>
<dbReference type="STRING" id="526222.Desal_3357"/>
<sequence>MSGKSFLKLFLTLVLLVAVAAGGYFKLEEFSAAKVRESLDRHADLVRVDFERALFNPFDKSLHVWGLDCRLATGAGCSVRKLEVDSFDHEHNPPRFFRGRVHGVSIPVEFINMGTLARDFWKMGYEKLDFDLFADYSYEDETKRLSVKSINFDGPDICRVSAGFSLGDVSLRGPGIGGFIGTSMLDGSLVWQDLSLTNKIVALSAESEGVGIEAYRDRLRESLQLEMQEARSLGNGYAENFYAELIKFIENPERLVVRVEPTEPVPLIYMFMGRSFEEMLDLYGITVEANFYSRK</sequence>
<dbReference type="Proteomes" id="UP000002601">
    <property type="component" value="Chromosome"/>
</dbReference>
<name>C6BS24_MARSD</name>